<comment type="catalytic activity">
    <reaction evidence="2">
        <text>alpha-L-fucose = beta-L-fucose</text>
        <dbReference type="Rhea" id="RHEA:25580"/>
        <dbReference type="ChEBI" id="CHEBI:42548"/>
        <dbReference type="ChEBI" id="CHEBI:42589"/>
        <dbReference type="EC" id="5.1.3.29"/>
    </reaction>
</comment>
<dbReference type="EC" id="5.1.3.29" evidence="3"/>
<dbReference type="GO" id="GO:0042806">
    <property type="term" value="F:fucose binding"/>
    <property type="evidence" value="ECO:0007669"/>
    <property type="project" value="TreeGrafter"/>
</dbReference>
<name>A0A644ZE13_9ZZZZ</name>
<gene>
    <name evidence="4" type="primary">fucU_3</name>
    <name evidence="4" type="ORF">SDC9_84768</name>
</gene>
<protein>
    <recommendedName>
        <fullName evidence="3">L-fucose mutarotase</fullName>
        <ecNumber evidence="3">5.1.3.29</ecNumber>
    </recommendedName>
</protein>
<evidence type="ECO:0000313" key="4">
    <source>
        <dbReference type="EMBL" id="MPM38141.1"/>
    </source>
</evidence>
<organism evidence="4">
    <name type="scientific">bioreactor metagenome</name>
    <dbReference type="NCBI Taxonomy" id="1076179"/>
    <lineage>
        <taxon>unclassified sequences</taxon>
        <taxon>metagenomes</taxon>
        <taxon>ecological metagenomes</taxon>
    </lineage>
</organism>
<dbReference type="EMBL" id="VSSQ01008184">
    <property type="protein sequence ID" value="MPM38141.1"/>
    <property type="molecule type" value="Genomic_DNA"/>
</dbReference>
<sequence length="148" mass="16256">MLLNIPKILSPELIKALCEMGHGDKILLADANYPGKSAAERCHATFLRADGIGVPALLEAILTLMPLDAYTDEPAMVMDVDVRDKGMKIPIHDAYREIVARHDPRGKAAVSQYERYAFYDKADSCAVIVQTGEEAVYANIILQKGVIK</sequence>
<evidence type="ECO:0000256" key="1">
    <source>
        <dbReference type="ARBA" id="ARBA00023235"/>
    </source>
</evidence>
<comment type="caution">
    <text evidence="4">The sequence shown here is derived from an EMBL/GenBank/DDBJ whole genome shotgun (WGS) entry which is preliminary data.</text>
</comment>
<dbReference type="GO" id="GO:0006004">
    <property type="term" value="P:fucose metabolic process"/>
    <property type="evidence" value="ECO:0007669"/>
    <property type="project" value="TreeGrafter"/>
</dbReference>
<dbReference type="Gene3D" id="3.40.1650.10">
    <property type="entry name" value="RbsD-like domain"/>
    <property type="match status" value="1"/>
</dbReference>
<dbReference type="InterPro" id="IPR050443">
    <property type="entry name" value="RbsD/FucU_mutarotase"/>
</dbReference>
<keyword evidence="1 4" id="KW-0413">Isomerase</keyword>
<dbReference type="GO" id="GO:0036373">
    <property type="term" value="F:L-fucose mutarotase activity"/>
    <property type="evidence" value="ECO:0007669"/>
    <property type="project" value="UniProtKB-EC"/>
</dbReference>
<reference evidence="4" key="1">
    <citation type="submission" date="2019-08" db="EMBL/GenBank/DDBJ databases">
        <authorList>
            <person name="Kucharzyk K."/>
            <person name="Murdoch R.W."/>
            <person name="Higgins S."/>
            <person name="Loffler F."/>
        </authorList>
    </citation>
    <scope>NUCLEOTIDE SEQUENCE</scope>
</reference>
<accession>A0A644ZE13</accession>
<proteinExistence type="predicted"/>
<dbReference type="SUPFAM" id="SSF102546">
    <property type="entry name" value="RbsD-like"/>
    <property type="match status" value="1"/>
</dbReference>
<evidence type="ECO:0000256" key="2">
    <source>
        <dbReference type="ARBA" id="ARBA00036324"/>
    </source>
</evidence>
<dbReference type="AlphaFoldDB" id="A0A644ZE13"/>
<dbReference type="PANTHER" id="PTHR31690">
    <property type="entry name" value="FUCOSE MUTAROTASE"/>
    <property type="match status" value="1"/>
</dbReference>
<dbReference type="InterPro" id="IPR023750">
    <property type="entry name" value="RbsD-like_sf"/>
</dbReference>
<dbReference type="Pfam" id="PF05025">
    <property type="entry name" value="RbsD_FucU"/>
    <property type="match status" value="1"/>
</dbReference>
<evidence type="ECO:0000256" key="3">
    <source>
        <dbReference type="ARBA" id="ARBA00038859"/>
    </source>
</evidence>
<dbReference type="InterPro" id="IPR007721">
    <property type="entry name" value="RbsD_FucU"/>
</dbReference>
<dbReference type="PANTHER" id="PTHR31690:SF4">
    <property type="entry name" value="FUCOSE MUTAROTASE"/>
    <property type="match status" value="1"/>
</dbReference>